<dbReference type="AlphaFoldDB" id="A0A3B0XMF3"/>
<name>A0A3B0XMF3_9ZZZZ</name>
<reference evidence="1" key="1">
    <citation type="submission" date="2018-06" db="EMBL/GenBank/DDBJ databases">
        <authorList>
            <person name="Zhirakovskaya E."/>
        </authorList>
    </citation>
    <scope>NUCLEOTIDE SEQUENCE</scope>
</reference>
<proteinExistence type="predicted"/>
<sequence length="79" mass="8617">MLTNDQSMLLFVSGVYSLAQDLDIDFGLVLGSGGKGTEFGGVETAPQSEVFLKIPDQLYARLTSYFSFNLGKYSQNIVI</sequence>
<gene>
    <name evidence="1" type="ORF">MNBD_GAMMA09-2910</name>
</gene>
<dbReference type="EMBL" id="UOFI01000067">
    <property type="protein sequence ID" value="VAW65293.1"/>
    <property type="molecule type" value="Genomic_DNA"/>
</dbReference>
<organism evidence="1">
    <name type="scientific">hydrothermal vent metagenome</name>
    <dbReference type="NCBI Taxonomy" id="652676"/>
    <lineage>
        <taxon>unclassified sequences</taxon>
        <taxon>metagenomes</taxon>
        <taxon>ecological metagenomes</taxon>
    </lineage>
</organism>
<evidence type="ECO:0000313" key="1">
    <source>
        <dbReference type="EMBL" id="VAW65293.1"/>
    </source>
</evidence>
<protein>
    <submittedName>
        <fullName evidence="1">Uncharacterized protein</fullName>
    </submittedName>
</protein>
<accession>A0A3B0XMF3</accession>